<reference evidence="1 2" key="1">
    <citation type="journal article" date="2016" name="Sci. Rep.">
        <title>The Dendrobium catenatum Lindl. genome sequence provides insights into polysaccharide synthase, floral development and adaptive evolution.</title>
        <authorList>
            <person name="Zhang G.Q."/>
            <person name="Xu Q."/>
            <person name="Bian C."/>
            <person name="Tsai W.C."/>
            <person name="Yeh C.M."/>
            <person name="Liu K.W."/>
            <person name="Yoshida K."/>
            <person name="Zhang L.S."/>
            <person name="Chang S.B."/>
            <person name="Chen F."/>
            <person name="Shi Y."/>
            <person name="Su Y.Y."/>
            <person name="Zhang Y.Q."/>
            <person name="Chen L.J."/>
            <person name="Yin Y."/>
            <person name="Lin M."/>
            <person name="Huang H."/>
            <person name="Deng H."/>
            <person name="Wang Z.W."/>
            <person name="Zhu S.L."/>
            <person name="Zhao X."/>
            <person name="Deng C."/>
            <person name="Niu S.C."/>
            <person name="Huang J."/>
            <person name="Wang M."/>
            <person name="Liu G.H."/>
            <person name="Yang H.J."/>
            <person name="Xiao X.J."/>
            <person name="Hsiao Y.Y."/>
            <person name="Wu W.L."/>
            <person name="Chen Y.Y."/>
            <person name="Mitsuda N."/>
            <person name="Ohme-Takagi M."/>
            <person name="Luo Y.B."/>
            <person name="Van de Peer Y."/>
            <person name="Liu Z.J."/>
        </authorList>
    </citation>
    <scope>NUCLEOTIDE SEQUENCE [LARGE SCALE GENOMIC DNA]</scope>
    <source>
        <tissue evidence="1">The whole plant</tissue>
    </source>
</reference>
<sequence length="74" mass="8760">MRWRVWLGNIMEMYRTANPGMTVRPRPWPRGVGSSTELFSVKGSFGFQARKDEKSDVETTSARWGIYGSWYYFW</sequence>
<reference evidence="1 2" key="2">
    <citation type="journal article" date="2017" name="Nature">
        <title>The Apostasia genome and the evolution of orchids.</title>
        <authorList>
            <person name="Zhang G.Q."/>
            <person name="Liu K.W."/>
            <person name="Li Z."/>
            <person name="Lohaus R."/>
            <person name="Hsiao Y.Y."/>
            <person name="Niu S.C."/>
            <person name="Wang J.Y."/>
            <person name="Lin Y.C."/>
            <person name="Xu Q."/>
            <person name="Chen L.J."/>
            <person name="Yoshida K."/>
            <person name="Fujiwara S."/>
            <person name="Wang Z.W."/>
            <person name="Zhang Y.Q."/>
            <person name="Mitsuda N."/>
            <person name="Wang M."/>
            <person name="Liu G.H."/>
            <person name="Pecoraro L."/>
            <person name="Huang H.X."/>
            <person name="Xiao X.J."/>
            <person name="Lin M."/>
            <person name="Wu X.Y."/>
            <person name="Wu W.L."/>
            <person name="Chen Y.Y."/>
            <person name="Chang S.B."/>
            <person name="Sakamoto S."/>
            <person name="Ohme-Takagi M."/>
            <person name="Yagi M."/>
            <person name="Zeng S.J."/>
            <person name="Shen C.Y."/>
            <person name="Yeh C.M."/>
            <person name="Luo Y.B."/>
            <person name="Tsai W.C."/>
            <person name="Van de Peer Y."/>
            <person name="Liu Z.J."/>
        </authorList>
    </citation>
    <scope>NUCLEOTIDE SEQUENCE [LARGE SCALE GENOMIC DNA]</scope>
    <source>
        <tissue evidence="1">The whole plant</tissue>
    </source>
</reference>
<dbReference type="EMBL" id="KZ502845">
    <property type="protein sequence ID" value="PKU71990.1"/>
    <property type="molecule type" value="Genomic_DNA"/>
</dbReference>
<protein>
    <submittedName>
        <fullName evidence="1">Uncharacterized protein</fullName>
    </submittedName>
</protein>
<organism evidence="1 2">
    <name type="scientific">Dendrobium catenatum</name>
    <dbReference type="NCBI Taxonomy" id="906689"/>
    <lineage>
        <taxon>Eukaryota</taxon>
        <taxon>Viridiplantae</taxon>
        <taxon>Streptophyta</taxon>
        <taxon>Embryophyta</taxon>
        <taxon>Tracheophyta</taxon>
        <taxon>Spermatophyta</taxon>
        <taxon>Magnoliopsida</taxon>
        <taxon>Liliopsida</taxon>
        <taxon>Asparagales</taxon>
        <taxon>Orchidaceae</taxon>
        <taxon>Epidendroideae</taxon>
        <taxon>Malaxideae</taxon>
        <taxon>Dendrobiinae</taxon>
        <taxon>Dendrobium</taxon>
    </lineage>
</organism>
<keyword evidence="2" id="KW-1185">Reference proteome</keyword>
<dbReference type="AlphaFoldDB" id="A0A2I0W8M5"/>
<proteinExistence type="predicted"/>
<evidence type="ECO:0000313" key="2">
    <source>
        <dbReference type="Proteomes" id="UP000233837"/>
    </source>
</evidence>
<accession>A0A2I0W8M5</accession>
<gene>
    <name evidence="1" type="ORF">MA16_Dca007354</name>
</gene>
<dbReference type="Proteomes" id="UP000233837">
    <property type="component" value="Unassembled WGS sequence"/>
</dbReference>
<evidence type="ECO:0000313" key="1">
    <source>
        <dbReference type="EMBL" id="PKU71990.1"/>
    </source>
</evidence>
<name>A0A2I0W8M5_9ASPA</name>